<keyword evidence="2" id="KW-1185">Reference proteome</keyword>
<dbReference type="EMBL" id="JAERRC010000030">
    <property type="protein sequence ID" value="MBL0706416.1"/>
    <property type="molecule type" value="Genomic_DNA"/>
</dbReference>
<dbReference type="PANTHER" id="PTHR36439">
    <property type="entry name" value="BLL4334 PROTEIN"/>
    <property type="match status" value="1"/>
</dbReference>
<dbReference type="PANTHER" id="PTHR36439:SF1">
    <property type="entry name" value="DUF1697 DOMAIN-CONTAINING PROTEIN"/>
    <property type="match status" value="1"/>
</dbReference>
<dbReference type="SUPFAM" id="SSF160379">
    <property type="entry name" value="SP0830-like"/>
    <property type="match status" value="1"/>
</dbReference>
<proteinExistence type="predicted"/>
<dbReference type="Pfam" id="PF08002">
    <property type="entry name" value="DUF1697"/>
    <property type="match status" value="1"/>
</dbReference>
<evidence type="ECO:0000313" key="1">
    <source>
        <dbReference type="EMBL" id="MBL0706416.1"/>
    </source>
</evidence>
<dbReference type="InterPro" id="IPR012545">
    <property type="entry name" value="DUF1697"/>
</dbReference>
<sequence length="175" mass="18977">MGEFAVFLRGVNVAGITIRMADLRDALSGLAITGVKTLLASGNAVLTSDLSREELKAQVEDALRRAFGYDAWVVVLTRTQVESLVRDCPYPPDNADVHSYITLSSSPDALDELWEATSEAGTERTRLAPYATAWLSPKGATLDSAMSKATARPRFKAATTTRNLRTLIKVRDAFA</sequence>
<dbReference type="RefSeq" id="WP_189692812.1">
    <property type="nucleotide sequence ID" value="NZ_BNCM01000003.1"/>
</dbReference>
<evidence type="ECO:0000313" key="2">
    <source>
        <dbReference type="Proteomes" id="UP000639051"/>
    </source>
</evidence>
<protein>
    <submittedName>
        <fullName evidence="1">DUF1697 domain-containing protein</fullName>
    </submittedName>
</protein>
<reference evidence="1 2" key="1">
    <citation type="submission" date="2021-01" db="EMBL/GenBank/DDBJ databases">
        <title>Genome public.</title>
        <authorList>
            <person name="Liu C."/>
            <person name="Sun Q."/>
        </authorList>
    </citation>
    <scope>NUCLEOTIDE SEQUENCE [LARGE SCALE GENOMIC DNA]</scope>
    <source>
        <strain evidence="1 2">JC656</strain>
    </source>
</reference>
<dbReference type="PIRSF" id="PIRSF008502">
    <property type="entry name" value="UCP008502"/>
    <property type="match status" value="1"/>
</dbReference>
<dbReference type="Proteomes" id="UP000639051">
    <property type="component" value="Unassembled WGS sequence"/>
</dbReference>
<dbReference type="Gene3D" id="3.30.70.1280">
    <property type="entry name" value="SP0830-like domains"/>
    <property type="match status" value="1"/>
</dbReference>
<gene>
    <name evidence="1" type="ORF">JJE72_13020</name>
</gene>
<comment type="caution">
    <text evidence="1">The sequence shown here is derived from an EMBL/GenBank/DDBJ whole genome shotgun (WGS) entry which is preliminary data.</text>
</comment>
<name>A0ABS1K3Z0_9MICC</name>
<accession>A0ABS1K3Z0</accession>
<organism evidence="1 2">
    <name type="scientific">Sinomonas cellulolyticus</name>
    <dbReference type="NCBI Taxonomy" id="2801916"/>
    <lineage>
        <taxon>Bacteria</taxon>
        <taxon>Bacillati</taxon>
        <taxon>Actinomycetota</taxon>
        <taxon>Actinomycetes</taxon>
        <taxon>Micrococcales</taxon>
        <taxon>Micrococcaceae</taxon>
        <taxon>Sinomonas</taxon>
    </lineage>
</organism>